<dbReference type="PANTHER" id="PTHR44591:SF14">
    <property type="entry name" value="PROTEIN PILG"/>
    <property type="match status" value="1"/>
</dbReference>
<dbReference type="SMART" id="SM00448">
    <property type="entry name" value="REC"/>
    <property type="match status" value="1"/>
</dbReference>
<evidence type="ECO:0000256" key="3">
    <source>
        <dbReference type="PROSITE-ProRule" id="PRU00169"/>
    </source>
</evidence>
<dbReference type="InterPro" id="IPR011006">
    <property type="entry name" value="CheY-like_superfamily"/>
</dbReference>
<dbReference type="InterPro" id="IPR050595">
    <property type="entry name" value="Bact_response_regulator"/>
</dbReference>
<evidence type="ECO:0000313" key="6">
    <source>
        <dbReference type="Proteomes" id="UP000239007"/>
    </source>
</evidence>
<reference evidence="5 6" key="1">
    <citation type="submission" date="2016-12" db="EMBL/GenBank/DDBJ databases">
        <title>Diversity of luminous bacteria.</title>
        <authorList>
            <person name="Yoshizawa S."/>
            <person name="Kogure K."/>
        </authorList>
    </citation>
    <scope>NUCLEOTIDE SEQUENCE [LARGE SCALE GENOMIC DNA]</scope>
    <source>
        <strain evidence="5 6">SA4-48</strain>
    </source>
</reference>
<dbReference type="Pfam" id="PF00072">
    <property type="entry name" value="Response_reg"/>
    <property type="match status" value="1"/>
</dbReference>
<gene>
    <name evidence="5" type="ORF">BTO11_07325</name>
</gene>
<name>A0A2S7UUU0_9GAMM</name>
<comment type="caution">
    <text evidence="5">The sequence shown here is derived from an EMBL/GenBank/DDBJ whole genome shotgun (WGS) entry which is preliminary data.</text>
</comment>
<dbReference type="InterPro" id="IPR001789">
    <property type="entry name" value="Sig_transdc_resp-reg_receiver"/>
</dbReference>
<dbReference type="OrthoDB" id="5637927at2"/>
<sequence>MSITINILLVDDVEYSRELLRGALLTCVHDHKKDLEANFFHSSTGEDITDTIKYNDIDLVYLDIELPHTSGLKVLKEIRETYPNLMVVMVSGESSIGNVTTSIRDGANGFIVKPFNSGRILETVENYLKRLSKQKS</sequence>
<evidence type="ECO:0000256" key="2">
    <source>
        <dbReference type="ARBA" id="ARBA00023012"/>
    </source>
</evidence>
<feature type="modified residue" description="4-aspartylphosphate" evidence="3">
    <location>
        <position position="63"/>
    </location>
</feature>
<dbReference type="PANTHER" id="PTHR44591">
    <property type="entry name" value="STRESS RESPONSE REGULATOR PROTEIN 1"/>
    <property type="match status" value="1"/>
</dbReference>
<dbReference type="PROSITE" id="PS50110">
    <property type="entry name" value="RESPONSE_REGULATORY"/>
    <property type="match status" value="1"/>
</dbReference>
<evidence type="ECO:0000259" key="4">
    <source>
        <dbReference type="PROSITE" id="PS50110"/>
    </source>
</evidence>
<accession>A0A2S7UUU0</accession>
<dbReference type="GO" id="GO:0000160">
    <property type="term" value="P:phosphorelay signal transduction system"/>
    <property type="evidence" value="ECO:0007669"/>
    <property type="project" value="UniProtKB-KW"/>
</dbReference>
<proteinExistence type="predicted"/>
<keyword evidence="1 3" id="KW-0597">Phosphoprotein</keyword>
<evidence type="ECO:0000313" key="5">
    <source>
        <dbReference type="EMBL" id="PQJ53495.1"/>
    </source>
</evidence>
<organism evidence="5 6">
    <name type="scientific">Psychrosphaera saromensis</name>
    <dbReference type="NCBI Taxonomy" id="716813"/>
    <lineage>
        <taxon>Bacteria</taxon>
        <taxon>Pseudomonadati</taxon>
        <taxon>Pseudomonadota</taxon>
        <taxon>Gammaproteobacteria</taxon>
        <taxon>Alteromonadales</taxon>
        <taxon>Pseudoalteromonadaceae</taxon>
        <taxon>Psychrosphaera</taxon>
    </lineage>
</organism>
<keyword evidence="6" id="KW-1185">Reference proteome</keyword>
<dbReference type="SUPFAM" id="SSF52172">
    <property type="entry name" value="CheY-like"/>
    <property type="match status" value="1"/>
</dbReference>
<dbReference type="EMBL" id="MSCH01000003">
    <property type="protein sequence ID" value="PQJ53495.1"/>
    <property type="molecule type" value="Genomic_DNA"/>
</dbReference>
<evidence type="ECO:0000256" key="1">
    <source>
        <dbReference type="ARBA" id="ARBA00022553"/>
    </source>
</evidence>
<dbReference type="Proteomes" id="UP000239007">
    <property type="component" value="Unassembled WGS sequence"/>
</dbReference>
<dbReference type="AlphaFoldDB" id="A0A2S7UUU0"/>
<keyword evidence="2" id="KW-0902">Two-component regulatory system</keyword>
<dbReference type="RefSeq" id="WP_105051981.1">
    <property type="nucleotide sequence ID" value="NZ_BMYG01000003.1"/>
</dbReference>
<dbReference type="Gene3D" id="3.40.50.2300">
    <property type="match status" value="1"/>
</dbReference>
<protein>
    <submittedName>
        <fullName evidence="5">Response regulator</fullName>
    </submittedName>
</protein>
<feature type="domain" description="Response regulatory" evidence="4">
    <location>
        <begin position="6"/>
        <end position="128"/>
    </location>
</feature>